<dbReference type="CDD" id="cd00293">
    <property type="entry name" value="USP-like"/>
    <property type="match status" value="1"/>
</dbReference>
<keyword evidence="5" id="KW-1185">Reference proteome</keyword>
<dbReference type="Proteomes" id="UP000003751">
    <property type="component" value="Unassembled WGS sequence"/>
</dbReference>
<reference evidence="5" key="3">
    <citation type="submission" date="2016-11" db="EMBL/GenBank/DDBJ databases">
        <authorList>
            <person name="Varghese N."/>
            <person name="Submissions S."/>
        </authorList>
    </citation>
    <scope>NUCLEOTIDE SEQUENCE [LARGE SCALE GENOMIC DNA]</scope>
    <source>
        <strain evidence="5">DX253</strain>
    </source>
</reference>
<dbReference type="InterPro" id="IPR006016">
    <property type="entry name" value="UspA"/>
</dbReference>
<feature type="domain" description="UspA" evidence="1">
    <location>
        <begin position="16"/>
        <end position="159"/>
    </location>
</feature>
<gene>
    <name evidence="3" type="ORF">SAMN05444342_2896</name>
    <name evidence="2" type="ORF">ZOD2009_21097</name>
</gene>
<protein>
    <submittedName>
        <fullName evidence="3">Nucleotide-binding universal stress protein, UspA family</fullName>
    </submittedName>
    <submittedName>
        <fullName evidence="2">UspA domain protein</fullName>
    </submittedName>
</protein>
<name>E7QZL0_HALPU</name>
<evidence type="ECO:0000313" key="3">
    <source>
        <dbReference type="EMBL" id="SHL06489.1"/>
    </source>
</evidence>
<dbReference type="SUPFAM" id="SSF52402">
    <property type="entry name" value="Adenine nucleotide alpha hydrolases-like"/>
    <property type="match status" value="1"/>
</dbReference>
<accession>E7QZL0</accession>
<dbReference type="InterPro" id="IPR014729">
    <property type="entry name" value="Rossmann-like_a/b/a_fold"/>
</dbReference>
<dbReference type="EMBL" id="FRAN01000004">
    <property type="protein sequence ID" value="SHL06489.1"/>
    <property type="molecule type" value="Genomic_DNA"/>
</dbReference>
<evidence type="ECO:0000259" key="1">
    <source>
        <dbReference type="Pfam" id="PF00582"/>
    </source>
</evidence>
<sequence>MCDEPTIESVSVRYDMSETILLPLRNYRPWAEAVAGAAAAVESSDVTALLLHVFDEEERASTRANIDDDGSMTVDDLAARKSGIVAAREILQDAGVSVEVRGREQVETTADSILTVSDEADVDRLYLYGRKRSPTGKAVFGSTLQRVLLNATVPVTVVPSNVTG</sequence>
<dbReference type="STRING" id="797209.GCA_000376445_03260"/>
<dbReference type="EMBL" id="AEMG01000029">
    <property type="protein sequence ID" value="EFW90131.1"/>
    <property type="molecule type" value="Genomic_DNA"/>
</dbReference>
<proteinExistence type="predicted"/>
<evidence type="ECO:0000313" key="5">
    <source>
        <dbReference type="Proteomes" id="UP000184203"/>
    </source>
</evidence>
<evidence type="ECO:0000313" key="2">
    <source>
        <dbReference type="EMBL" id="EFW90131.1"/>
    </source>
</evidence>
<dbReference type="Pfam" id="PF00582">
    <property type="entry name" value="Usp"/>
    <property type="match status" value="1"/>
</dbReference>
<dbReference type="OrthoDB" id="271068at2157"/>
<evidence type="ECO:0000313" key="4">
    <source>
        <dbReference type="Proteomes" id="UP000003751"/>
    </source>
</evidence>
<dbReference type="eggNOG" id="arCOG03050">
    <property type="taxonomic scope" value="Archaea"/>
</dbReference>
<dbReference type="AlphaFoldDB" id="E7QZL0"/>
<dbReference type="Proteomes" id="UP000184203">
    <property type="component" value="Unassembled WGS sequence"/>
</dbReference>
<dbReference type="PATRIC" id="fig|797209.4.peg.4135"/>
<dbReference type="Gene3D" id="3.40.50.620">
    <property type="entry name" value="HUPs"/>
    <property type="match status" value="1"/>
</dbReference>
<organism evidence="2 4">
    <name type="scientific">Haladaptatus paucihalophilus DX253</name>
    <dbReference type="NCBI Taxonomy" id="797209"/>
    <lineage>
        <taxon>Archaea</taxon>
        <taxon>Methanobacteriati</taxon>
        <taxon>Methanobacteriota</taxon>
        <taxon>Stenosarchaea group</taxon>
        <taxon>Halobacteria</taxon>
        <taxon>Halobacteriales</taxon>
        <taxon>Haladaptataceae</taxon>
        <taxon>Haladaptatus</taxon>
    </lineage>
</organism>
<reference evidence="2 4" key="1">
    <citation type="journal article" date="2014" name="ISME J.">
        <title>Trehalose/2-sulfotrehalose biosynthesis and glycine-betaine uptake are widely spread mechanisms for osmoadaptation in the Halobacteriales.</title>
        <authorList>
            <person name="Youssef N.H."/>
            <person name="Savage-Ashlock K.N."/>
            <person name="McCully A.L."/>
            <person name="Luedtke B."/>
            <person name="Shaw E.I."/>
            <person name="Hoff W.D."/>
            <person name="Elshahed M.S."/>
        </authorList>
    </citation>
    <scope>NUCLEOTIDE SEQUENCE [LARGE SCALE GENOMIC DNA]</scope>
    <source>
        <strain evidence="2 4">DX253</strain>
    </source>
</reference>
<reference evidence="3" key="2">
    <citation type="submission" date="2016-11" db="EMBL/GenBank/DDBJ databases">
        <authorList>
            <person name="Jaros S."/>
            <person name="Januszkiewicz K."/>
            <person name="Wedrychowicz H."/>
        </authorList>
    </citation>
    <scope>NUCLEOTIDE SEQUENCE [LARGE SCALE GENOMIC DNA]</scope>
    <source>
        <strain evidence="3">DX253</strain>
    </source>
</reference>